<dbReference type="AlphaFoldDB" id="A0A6M8HL66"/>
<dbReference type="KEGG" id="lck:HN018_02620"/>
<dbReference type="EMBL" id="CP053708">
    <property type="protein sequence ID" value="QKE89091.1"/>
    <property type="molecule type" value="Genomic_DNA"/>
</dbReference>
<name>A0A6M8HL66_9PROT</name>
<sequence length="100" mass="10352">MRLLGVVVAILAQVALYLALRHLATAYRPAWADLHHPVHVTSLPWPTLVPVDVVHGPTGIPKSPGAPALTAPTLIVPPVIDLPPPALGPPTSTRGPAHSG</sequence>
<organism evidence="1 2">
    <name type="scientific">Lichenicola cladoniae</name>
    <dbReference type="NCBI Taxonomy" id="1484109"/>
    <lineage>
        <taxon>Bacteria</taxon>
        <taxon>Pseudomonadati</taxon>
        <taxon>Pseudomonadota</taxon>
        <taxon>Alphaproteobacteria</taxon>
        <taxon>Acetobacterales</taxon>
        <taxon>Acetobacteraceae</taxon>
        <taxon>Lichenicola</taxon>
    </lineage>
</organism>
<reference evidence="1 2" key="1">
    <citation type="journal article" date="2014" name="World J. Microbiol. Biotechnol.">
        <title>Biodiversity and physiological characteristics of Antarctic and Arctic lichens-associated bacteria.</title>
        <authorList>
            <person name="Lee Y.M."/>
            <person name="Kim E.H."/>
            <person name="Lee H.K."/>
            <person name="Hong S.G."/>
        </authorList>
    </citation>
    <scope>NUCLEOTIDE SEQUENCE [LARGE SCALE GENOMIC DNA]</scope>
    <source>
        <strain evidence="1 2">PAMC 26569</strain>
    </source>
</reference>
<evidence type="ECO:0000313" key="2">
    <source>
        <dbReference type="Proteomes" id="UP000500767"/>
    </source>
</evidence>
<dbReference type="Proteomes" id="UP000500767">
    <property type="component" value="Chromosome"/>
</dbReference>
<proteinExistence type="predicted"/>
<gene>
    <name evidence="1" type="ORF">HN018_02620</name>
</gene>
<protein>
    <submittedName>
        <fullName evidence="1">Uncharacterized protein</fullName>
    </submittedName>
</protein>
<dbReference type="RefSeq" id="WP_171836817.1">
    <property type="nucleotide sequence ID" value="NZ_CP053708.1"/>
</dbReference>
<keyword evidence="2" id="KW-1185">Reference proteome</keyword>
<evidence type="ECO:0000313" key="1">
    <source>
        <dbReference type="EMBL" id="QKE89091.1"/>
    </source>
</evidence>
<accession>A0A6M8HL66</accession>